<comment type="caution">
    <text evidence="3">The sequence shown here is derived from an EMBL/GenBank/DDBJ whole genome shotgun (WGS) entry which is preliminary data.</text>
</comment>
<feature type="transmembrane region" description="Helical" evidence="1">
    <location>
        <begin position="100"/>
        <end position="120"/>
    </location>
</feature>
<sequence>MQPTTLALLILLLMRTSAVTMLGFVGSITEWLLLHIPLDVHALVWLRVLVLMLPHKRPATRSACNKLFLSPLPVGWPLERGWLQARPLQLRKMLSFVPTVRVALICMMVQMLACLMISLLPTSRVVLLYMRVQRQTCLPTSRVVLHNVVKLDEHGDVTDVLGLDLDDLCVRVALLEGAARKQAEECATDCLQLQIQSLRQEAVEAFTKTHTLAAEVIARRTVEAVTPVVERLLRVEKAFANAEAKAKQEAEEKTTTDAGAKEKAWAEAYELLVQAEAVAKEDEAKPKTEAKAKKKKIVRRTGADRRWDASLKDANAAAKAYLSTANAKQDEKLHDVAARAQCPFVVGAGTEKGTSMSGAPMESKGLDKVPGDMDSGVAEPFLGRVISAKQARAAMLSLAGSEKQRLHIATMELPDELDLLTLQEKAKAISLP</sequence>
<dbReference type="Proteomes" id="UP001189429">
    <property type="component" value="Unassembled WGS sequence"/>
</dbReference>
<gene>
    <name evidence="3" type="ORF">PCOR1329_LOCUS12766</name>
</gene>
<feature type="signal peptide" evidence="2">
    <location>
        <begin position="1"/>
        <end position="18"/>
    </location>
</feature>
<evidence type="ECO:0000313" key="3">
    <source>
        <dbReference type="EMBL" id="CAK0806606.1"/>
    </source>
</evidence>
<evidence type="ECO:0000256" key="2">
    <source>
        <dbReference type="SAM" id="SignalP"/>
    </source>
</evidence>
<keyword evidence="1" id="KW-0472">Membrane</keyword>
<protein>
    <submittedName>
        <fullName evidence="3">Uncharacterized protein</fullName>
    </submittedName>
</protein>
<keyword evidence="1" id="KW-0812">Transmembrane</keyword>
<keyword evidence="4" id="KW-1185">Reference proteome</keyword>
<feature type="transmembrane region" description="Helical" evidence="1">
    <location>
        <begin position="34"/>
        <end position="53"/>
    </location>
</feature>
<evidence type="ECO:0000256" key="1">
    <source>
        <dbReference type="SAM" id="Phobius"/>
    </source>
</evidence>
<dbReference type="EMBL" id="CAUYUJ010003748">
    <property type="protein sequence ID" value="CAK0806606.1"/>
    <property type="molecule type" value="Genomic_DNA"/>
</dbReference>
<organism evidence="3 4">
    <name type="scientific">Prorocentrum cordatum</name>
    <dbReference type="NCBI Taxonomy" id="2364126"/>
    <lineage>
        <taxon>Eukaryota</taxon>
        <taxon>Sar</taxon>
        <taxon>Alveolata</taxon>
        <taxon>Dinophyceae</taxon>
        <taxon>Prorocentrales</taxon>
        <taxon>Prorocentraceae</taxon>
        <taxon>Prorocentrum</taxon>
    </lineage>
</organism>
<feature type="non-terminal residue" evidence="3">
    <location>
        <position position="432"/>
    </location>
</feature>
<evidence type="ECO:0000313" key="4">
    <source>
        <dbReference type="Proteomes" id="UP001189429"/>
    </source>
</evidence>
<reference evidence="3" key="1">
    <citation type="submission" date="2023-10" db="EMBL/GenBank/DDBJ databases">
        <authorList>
            <person name="Chen Y."/>
            <person name="Shah S."/>
            <person name="Dougan E. K."/>
            <person name="Thang M."/>
            <person name="Chan C."/>
        </authorList>
    </citation>
    <scope>NUCLEOTIDE SEQUENCE [LARGE SCALE GENOMIC DNA]</scope>
</reference>
<feature type="chain" id="PRO_5046533776" evidence="2">
    <location>
        <begin position="19"/>
        <end position="432"/>
    </location>
</feature>
<keyword evidence="1" id="KW-1133">Transmembrane helix</keyword>
<name>A0ABN9QMS5_9DINO</name>
<keyword evidence="2" id="KW-0732">Signal</keyword>
<proteinExistence type="predicted"/>
<accession>A0ABN9QMS5</accession>